<dbReference type="GO" id="GO:0016042">
    <property type="term" value="P:lipid catabolic process"/>
    <property type="evidence" value="ECO:0007669"/>
    <property type="project" value="UniProtKB-UniRule"/>
</dbReference>
<keyword evidence="2 4" id="KW-0442">Lipid degradation</keyword>
<dbReference type="EMBL" id="JABBNU010000001">
    <property type="protein sequence ID" value="NMM47119.1"/>
    <property type="molecule type" value="Genomic_DNA"/>
</dbReference>
<evidence type="ECO:0000259" key="5">
    <source>
        <dbReference type="PROSITE" id="PS51635"/>
    </source>
</evidence>
<dbReference type="Gene3D" id="3.40.1090.10">
    <property type="entry name" value="Cytosolic phospholipase A2 catalytic domain"/>
    <property type="match status" value="1"/>
</dbReference>
<protein>
    <submittedName>
        <fullName evidence="6">Patatin-like phospholipase family protein</fullName>
    </submittedName>
</protein>
<evidence type="ECO:0000256" key="3">
    <source>
        <dbReference type="ARBA" id="ARBA00023098"/>
    </source>
</evidence>
<feature type="domain" description="PNPLA" evidence="5">
    <location>
        <begin position="28"/>
        <end position="223"/>
    </location>
</feature>
<evidence type="ECO:0000313" key="7">
    <source>
        <dbReference type="Proteomes" id="UP000559010"/>
    </source>
</evidence>
<dbReference type="RefSeq" id="WP_169677732.1">
    <property type="nucleotide sequence ID" value="NZ_JABBNU010000001.1"/>
</dbReference>
<comment type="caution">
    <text evidence="6">The sequence shown here is derived from an EMBL/GenBank/DDBJ whole genome shotgun (WGS) entry which is preliminary data.</text>
</comment>
<dbReference type="Pfam" id="PF01734">
    <property type="entry name" value="Patatin"/>
    <property type="match status" value="1"/>
</dbReference>
<dbReference type="GO" id="GO:0016787">
    <property type="term" value="F:hydrolase activity"/>
    <property type="evidence" value="ECO:0007669"/>
    <property type="project" value="UniProtKB-UniRule"/>
</dbReference>
<dbReference type="PROSITE" id="PS51635">
    <property type="entry name" value="PNPLA"/>
    <property type="match status" value="1"/>
</dbReference>
<dbReference type="PANTHER" id="PTHR14226">
    <property type="entry name" value="NEUROPATHY TARGET ESTERASE/SWISS CHEESE D.MELANOGASTER"/>
    <property type="match status" value="1"/>
</dbReference>
<proteinExistence type="predicted"/>
<name>A0A848IYP8_9BACT</name>
<evidence type="ECO:0000256" key="2">
    <source>
        <dbReference type="ARBA" id="ARBA00022963"/>
    </source>
</evidence>
<accession>A0A848IYP8</accession>
<dbReference type="PANTHER" id="PTHR14226:SF29">
    <property type="entry name" value="NEUROPATHY TARGET ESTERASE SWS"/>
    <property type="match status" value="1"/>
</dbReference>
<organism evidence="6 7">
    <name type="scientific">Marinigracilibium pacificum</name>
    <dbReference type="NCBI Taxonomy" id="2729599"/>
    <lineage>
        <taxon>Bacteria</taxon>
        <taxon>Pseudomonadati</taxon>
        <taxon>Bacteroidota</taxon>
        <taxon>Cytophagia</taxon>
        <taxon>Cytophagales</taxon>
        <taxon>Flammeovirgaceae</taxon>
        <taxon>Marinigracilibium</taxon>
    </lineage>
</organism>
<gene>
    <name evidence="6" type="ORF">HH304_01815</name>
</gene>
<keyword evidence="1 4" id="KW-0378">Hydrolase</keyword>
<feature type="short sequence motif" description="GXSXG" evidence="4">
    <location>
        <begin position="59"/>
        <end position="63"/>
    </location>
</feature>
<sequence>MGLKRHFLILPVLFLITNFYSYPQKVGLVLSGGGAKGIAHAGVISALEEENIPIDYIIGTSMGGIIGSMYASGFSADEIRSLVLSQTFQDWVNGKIPTEYYYYLNHRDDPLNMIHLDLTFDSLYNAYFKTVIATDRSLNFAITEELAQPSQRANYKFDSLFIPYRCITSEIFTGQQRVMSQGSLAAAVRATMSVPFFFPPIKIENQYLFDGGIYNNFPLDVMRKEFAPDHLIGVNVSDTRKKEYPFGEDDQHMNDAILDLFMDMYVQVPADSDLLYIAPNLLNFSAASFTQAQAIYDSGYVAAKRLIPKIKSSIQVRKDSVELKQERLNFRSGFKPLTFNEIVVNGYTTNQEKFIRKIFQKKDKVFDLDDVKKGYFFLTSEKYFRNIFPDIYRNPEDEHFTFGLSGDNSNLLDIGIGGTIATKNINQFVLDFNYYYLNKLFYNHAMKFHVGQFYQSFDYKTEITFPGKYIFKASPFLSLDRWNYLAPEELIFDESGSEIIPLTNNNFSAGLKLITPVKTNNFLEFEASFFRSKFNYSNVNFLSTIDTLDNLIVKGLSLKLSFEKSTLNHPQYGYRGKYLGVTGSYYRGILDYSPGNTFSYEIPNYHSVKTWAGINIKYENYYGRGRFIPGIKLESNFSSHFFYLNERTSYLLSRGSNPLPDSRIYFIEELRSPFFASAGGIINYRISDDLLVRGESHLFIPFSTLNSTDQTWEYQTRSEDLVLATGLSLVYHTRFGPVSLLGTWYNIDRLNFGAMLHFGFILFNKTPIEP</sequence>
<dbReference type="InterPro" id="IPR050301">
    <property type="entry name" value="NTE"/>
</dbReference>
<feature type="active site" description="Proton acceptor" evidence="4">
    <location>
        <position position="210"/>
    </location>
</feature>
<dbReference type="SUPFAM" id="SSF52151">
    <property type="entry name" value="FabD/lysophospholipase-like"/>
    <property type="match status" value="1"/>
</dbReference>
<feature type="short sequence motif" description="GXGXXG" evidence="4">
    <location>
        <begin position="32"/>
        <end position="37"/>
    </location>
</feature>
<evidence type="ECO:0000256" key="1">
    <source>
        <dbReference type="ARBA" id="ARBA00022801"/>
    </source>
</evidence>
<evidence type="ECO:0000256" key="4">
    <source>
        <dbReference type="PROSITE-ProRule" id="PRU01161"/>
    </source>
</evidence>
<dbReference type="InterPro" id="IPR016035">
    <property type="entry name" value="Acyl_Trfase/lysoPLipase"/>
</dbReference>
<keyword evidence="3 4" id="KW-0443">Lipid metabolism</keyword>
<dbReference type="CDD" id="cd07205">
    <property type="entry name" value="Pat_PNPLA6_PNPLA7_NTE1_like"/>
    <property type="match status" value="1"/>
</dbReference>
<keyword evidence="7" id="KW-1185">Reference proteome</keyword>
<reference evidence="6 7" key="1">
    <citation type="submission" date="2020-04" db="EMBL/GenBank/DDBJ databases">
        <title>Flammeovirgaceae bacterium KN852 isolated from deep sea.</title>
        <authorList>
            <person name="Zhang D.-C."/>
        </authorList>
    </citation>
    <scope>NUCLEOTIDE SEQUENCE [LARGE SCALE GENOMIC DNA]</scope>
    <source>
        <strain evidence="6 7">KN852</strain>
    </source>
</reference>
<dbReference type="AlphaFoldDB" id="A0A848IYP8"/>
<feature type="active site" description="Nucleophile" evidence="4">
    <location>
        <position position="61"/>
    </location>
</feature>
<dbReference type="Proteomes" id="UP000559010">
    <property type="component" value="Unassembled WGS sequence"/>
</dbReference>
<dbReference type="InterPro" id="IPR002641">
    <property type="entry name" value="PNPLA_dom"/>
</dbReference>
<feature type="short sequence motif" description="DGA/G" evidence="4">
    <location>
        <begin position="210"/>
        <end position="212"/>
    </location>
</feature>
<evidence type="ECO:0000313" key="6">
    <source>
        <dbReference type="EMBL" id="NMM47119.1"/>
    </source>
</evidence>